<comment type="caution">
    <text evidence="3">The sequence shown here is derived from an EMBL/GenBank/DDBJ whole genome shotgun (WGS) entry which is preliminary data.</text>
</comment>
<dbReference type="InterPro" id="IPR036188">
    <property type="entry name" value="FAD/NAD-bd_sf"/>
</dbReference>
<comment type="function">
    <text evidence="2">Regulates the GDP/GTP exchange reaction of most RAB proteins by inhibiting the dissociation of GDP from them, and the subsequent binding of GTP.</text>
</comment>
<comment type="similarity">
    <text evidence="1 2">Belongs to the Rab GDI family.</text>
</comment>
<name>A0ABP1N7X2_XYLVO</name>
<proteinExistence type="inferred from homology"/>
<dbReference type="SUPFAM" id="SSF51905">
    <property type="entry name" value="FAD/NAD(P)-binding domain"/>
    <property type="match status" value="2"/>
</dbReference>
<accession>A0ABP1N7X2</accession>
<dbReference type="Pfam" id="PF00996">
    <property type="entry name" value="GDI"/>
    <property type="match status" value="1"/>
</dbReference>
<sequence>MANGLLVKLLIHTGVTRYLEFKCVEGSYVYKSGKISKVPIDQQEALSSDLMGLFEKRRFRSFLIWVQNMQEDDPKTWEGFDPFNNNMSALYNKFNLDKNTQDFTGHALALYRDDEYISQSAITTIRRIKLYSDSLARYGKSPYLYPMYGLGELPQGFARLSAIYGGTYMLDKPIDEIVMKDGKVVGVRSGDEVAQCEQVFCDPTYVPDRVKKVGQVIRCICLMDHPIPNTADALSTQIIIPQKQVNRNSDIYVSLVSHTHYVAAKGWFIAMVSTTVETKNPEAEIKPGLDLLGPIRQKFISISDYMEPTDNGLDSQIFISTSYDATTHFETTCLDVLDIFKRATGEEFDFNKVKQDLGDEDQ</sequence>
<organism evidence="3 4">
    <name type="scientific">Xylocopa violacea</name>
    <name type="common">Violet carpenter bee</name>
    <name type="synonym">Apis violacea</name>
    <dbReference type="NCBI Taxonomy" id="135666"/>
    <lineage>
        <taxon>Eukaryota</taxon>
        <taxon>Metazoa</taxon>
        <taxon>Ecdysozoa</taxon>
        <taxon>Arthropoda</taxon>
        <taxon>Hexapoda</taxon>
        <taxon>Insecta</taxon>
        <taxon>Pterygota</taxon>
        <taxon>Neoptera</taxon>
        <taxon>Endopterygota</taxon>
        <taxon>Hymenoptera</taxon>
        <taxon>Apocrita</taxon>
        <taxon>Aculeata</taxon>
        <taxon>Apoidea</taxon>
        <taxon>Anthophila</taxon>
        <taxon>Apidae</taxon>
        <taxon>Xylocopa</taxon>
        <taxon>Xylocopa</taxon>
    </lineage>
</organism>
<gene>
    <name evidence="3" type="ORF">XYLVIOL_LOCUS2518</name>
</gene>
<dbReference type="InterPro" id="IPR000806">
    <property type="entry name" value="RabGDI"/>
</dbReference>
<keyword evidence="2" id="KW-0963">Cytoplasm</keyword>
<dbReference type="PRINTS" id="PR00891">
    <property type="entry name" value="RABGDIREP"/>
</dbReference>
<dbReference type="Gene3D" id="1.10.405.10">
    <property type="entry name" value="Guanine Nucleotide Dissociation Inhibitor, domain 1"/>
    <property type="match status" value="1"/>
</dbReference>
<dbReference type="PANTHER" id="PTHR11787">
    <property type="entry name" value="RAB GDP-DISSOCIATION INHIBITOR"/>
    <property type="match status" value="1"/>
</dbReference>
<protein>
    <recommendedName>
        <fullName evidence="2">Rab GDP dissociation inhibitor</fullName>
    </recommendedName>
</protein>
<dbReference type="PANTHER" id="PTHR11787:SF8">
    <property type="entry name" value="RAB GDP DISSOCIATION INHIBITOR"/>
    <property type="match status" value="1"/>
</dbReference>
<evidence type="ECO:0000313" key="4">
    <source>
        <dbReference type="Proteomes" id="UP001642520"/>
    </source>
</evidence>
<dbReference type="Proteomes" id="UP001642520">
    <property type="component" value="Unassembled WGS sequence"/>
</dbReference>
<evidence type="ECO:0000256" key="2">
    <source>
        <dbReference type="RuleBase" id="RU363124"/>
    </source>
</evidence>
<reference evidence="3 4" key="1">
    <citation type="submission" date="2024-08" db="EMBL/GenBank/DDBJ databases">
        <authorList>
            <person name="Will J Nash"/>
            <person name="Angela Man"/>
            <person name="Seanna McTaggart"/>
            <person name="Kendall Baker"/>
            <person name="Tom Barker"/>
            <person name="Leah Catchpole"/>
            <person name="Alex Durrant"/>
            <person name="Karim Gharbi"/>
            <person name="Naomi Irish"/>
            <person name="Gemy Kaithakottil"/>
            <person name="Debby Ku"/>
            <person name="Aaliyah Providence"/>
            <person name="Felix Shaw"/>
            <person name="David Swarbreck"/>
            <person name="Chris Watkins"/>
            <person name="Ann M. McCartney"/>
            <person name="Giulio Formenti"/>
            <person name="Alice Mouton"/>
            <person name="Noel Vella"/>
            <person name="Bjorn M von Reumont"/>
            <person name="Adriana Vella"/>
            <person name="Wilfried Haerty"/>
        </authorList>
    </citation>
    <scope>NUCLEOTIDE SEQUENCE [LARGE SCALE GENOMIC DNA]</scope>
</reference>
<keyword evidence="4" id="KW-1185">Reference proteome</keyword>
<evidence type="ECO:0000313" key="3">
    <source>
        <dbReference type="EMBL" id="CAL7937069.1"/>
    </source>
</evidence>
<dbReference type="Gene3D" id="3.30.519.10">
    <property type="entry name" value="Guanine Nucleotide Dissociation Inhibitor, domain 2"/>
    <property type="match status" value="1"/>
</dbReference>
<dbReference type="InterPro" id="IPR018203">
    <property type="entry name" value="GDP_dissociation_inhibitor"/>
</dbReference>
<dbReference type="PRINTS" id="PR00892">
    <property type="entry name" value="RABGDI"/>
</dbReference>
<dbReference type="Gene3D" id="3.50.50.60">
    <property type="entry name" value="FAD/NAD(P)-binding domain"/>
    <property type="match status" value="1"/>
</dbReference>
<comment type="subcellular location">
    <subcellularLocation>
        <location evidence="2">Cytoplasm</location>
    </subcellularLocation>
</comment>
<dbReference type="EMBL" id="CAXAJV020001287">
    <property type="protein sequence ID" value="CAL7937069.1"/>
    <property type="molecule type" value="Genomic_DNA"/>
</dbReference>
<evidence type="ECO:0000256" key="1">
    <source>
        <dbReference type="ARBA" id="ARBA00005593"/>
    </source>
</evidence>
<keyword evidence="2" id="KW-0343">GTPase activation</keyword>